<protein>
    <recommendedName>
        <fullName evidence="2">tRNA-intron lyase</fullName>
        <ecNumber evidence="2">4.6.1.16</ecNumber>
    </recommendedName>
</protein>
<evidence type="ECO:0000313" key="5">
    <source>
        <dbReference type="EMBL" id="GMR48850.1"/>
    </source>
</evidence>
<dbReference type="EC" id="4.6.1.16" evidence="2"/>
<name>A0AAN5CR17_9BILA</name>
<proteinExistence type="inferred from homology"/>
<dbReference type="InterPro" id="IPR006677">
    <property type="entry name" value="tRNA_intron_Endonuc_cat-like"/>
</dbReference>
<evidence type="ECO:0000256" key="3">
    <source>
        <dbReference type="ARBA" id="ARBA00034031"/>
    </source>
</evidence>
<dbReference type="AlphaFoldDB" id="A0AAN5CR17"/>
<comment type="similarity">
    <text evidence="1">Belongs to the tRNA-intron endonuclease family.</text>
</comment>
<evidence type="ECO:0000256" key="1">
    <source>
        <dbReference type="ARBA" id="ARBA00008078"/>
    </source>
</evidence>
<gene>
    <name evidence="5" type="ORF">PMAYCL1PPCAC_19045</name>
</gene>
<dbReference type="InterPro" id="IPR011856">
    <property type="entry name" value="tRNA_endonuc-like_dom_sf"/>
</dbReference>
<comment type="catalytic activity">
    <reaction evidence="3">
        <text>pretRNA = a 3'-half-tRNA molecule with a 5'-OH end + a 5'-half-tRNA molecule with a 2',3'-cyclic phosphate end + an intron with a 2',3'-cyclic phosphate and a 5'-hydroxyl terminus.</text>
        <dbReference type="EC" id="4.6.1.16"/>
    </reaction>
</comment>
<feature type="domain" description="tRNA intron endonuclease catalytic" evidence="4">
    <location>
        <begin position="130"/>
        <end position="205"/>
    </location>
</feature>
<dbReference type="Pfam" id="PF01974">
    <property type="entry name" value="tRNA_int_endo"/>
    <property type="match status" value="1"/>
</dbReference>
<dbReference type="GO" id="GO:0000214">
    <property type="term" value="C:tRNA-intron endonuclease complex"/>
    <property type="evidence" value="ECO:0007669"/>
    <property type="project" value="TreeGrafter"/>
</dbReference>
<dbReference type="EMBL" id="BTRK01000004">
    <property type="protein sequence ID" value="GMR48850.1"/>
    <property type="molecule type" value="Genomic_DNA"/>
</dbReference>
<dbReference type="GO" id="GO:0005737">
    <property type="term" value="C:cytoplasm"/>
    <property type="evidence" value="ECO:0007669"/>
    <property type="project" value="TreeGrafter"/>
</dbReference>
<dbReference type="GO" id="GO:0003676">
    <property type="term" value="F:nucleic acid binding"/>
    <property type="evidence" value="ECO:0007669"/>
    <property type="project" value="InterPro"/>
</dbReference>
<dbReference type="InterPro" id="IPR006676">
    <property type="entry name" value="tRNA_splic"/>
</dbReference>
<accession>A0AAN5CR17</accession>
<dbReference type="PANTHER" id="PTHR21227">
    <property type="entry name" value="TRNA-SPLICING ENDONUCLEASE SUBUNIT SEN2"/>
    <property type="match status" value="1"/>
</dbReference>
<comment type="caution">
    <text evidence="5">The sequence shown here is derived from an EMBL/GenBank/DDBJ whole genome shotgun (WGS) entry which is preliminary data.</text>
</comment>
<evidence type="ECO:0000313" key="6">
    <source>
        <dbReference type="Proteomes" id="UP001328107"/>
    </source>
</evidence>
<dbReference type="Proteomes" id="UP001328107">
    <property type="component" value="Unassembled WGS sequence"/>
</dbReference>
<keyword evidence="6" id="KW-1185">Reference proteome</keyword>
<organism evidence="5 6">
    <name type="scientific">Pristionchus mayeri</name>
    <dbReference type="NCBI Taxonomy" id="1317129"/>
    <lineage>
        <taxon>Eukaryota</taxon>
        <taxon>Metazoa</taxon>
        <taxon>Ecdysozoa</taxon>
        <taxon>Nematoda</taxon>
        <taxon>Chromadorea</taxon>
        <taxon>Rhabditida</taxon>
        <taxon>Rhabditina</taxon>
        <taxon>Diplogasteromorpha</taxon>
        <taxon>Diplogasteroidea</taxon>
        <taxon>Neodiplogasteridae</taxon>
        <taxon>Pristionchus</taxon>
    </lineage>
</organism>
<reference evidence="6" key="1">
    <citation type="submission" date="2022-10" db="EMBL/GenBank/DDBJ databases">
        <title>Genome assembly of Pristionchus species.</title>
        <authorList>
            <person name="Yoshida K."/>
            <person name="Sommer R.J."/>
        </authorList>
    </citation>
    <scope>NUCLEOTIDE SEQUENCE [LARGE SCALE GENOMIC DNA]</scope>
    <source>
        <strain evidence="6">RS5460</strain>
    </source>
</reference>
<sequence>MDVLKVDRKKRGKRAVFEWEKEEWTEAEIVLRSCEFTVPSSSHASILRWKAGYGEFPNEERRDRVNANLFKDSPEKKQWSELIATDGVLRLSAEEVMYLVEEERAFLAREGVRLTSQETFEYLSESRRRFFHSYTAYRYLRRSGWTPRCGVSLGCDYVIYDGLPSEVHASAGVVIERERPLDSMECEGLCRSLWHIKKHLIILSISADILAYDSIDGAEVTTATLAPTTFNGQGG</sequence>
<dbReference type="CDD" id="cd22363">
    <property type="entry name" value="tRNA-intron_lyase_C"/>
    <property type="match status" value="1"/>
</dbReference>
<evidence type="ECO:0000256" key="2">
    <source>
        <dbReference type="ARBA" id="ARBA00012573"/>
    </source>
</evidence>
<dbReference type="InterPro" id="IPR036167">
    <property type="entry name" value="tRNA_intron_Endo_cat-like_sf"/>
</dbReference>
<dbReference type="GO" id="GO:0000213">
    <property type="term" value="F:tRNA-intron lyase activity"/>
    <property type="evidence" value="ECO:0007669"/>
    <property type="project" value="UniProtKB-EC"/>
</dbReference>
<dbReference type="SUPFAM" id="SSF53032">
    <property type="entry name" value="tRNA-intron endonuclease catalytic domain-like"/>
    <property type="match status" value="1"/>
</dbReference>
<evidence type="ECO:0000259" key="4">
    <source>
        <dbReference type="Pfam" id="PF01974"/>
    </source>
</evidence>
<dbReference type="PANTHER" id="PTHR21227:SF0">
    <property type="entry name" value="TRNA-SPLICING ENDONUCLEASE SUBUNIT SEN2"/>
    <property type="match status" value="1"/>
</dbReference>
<dbReference type="GO" id="GO:0000379">
    <property type="term" value="P:tRNA-type intron splice site recognition and cleavage"/>
    <property type="evidence" value="ECO:0007669"/>
    <property type="project" value="TreeGrafter"/>
</dbReference>
<dbReference type="Gene3D" id="3.40.1350.10">
    <property type="match status" value="1"/>
</dbReference>